<feature type="chain" id="PRO_5041155180" evidence="3">
    <location>
        <begin position="25"/>
        <end position="105"/>
    </location>
</feature>
<evidence type="ECO:0000256" key="3">
    <source>
        <dbReference type="SAM" id="SignalP"/>
    </source>
</evidence>
<dbReference type="InterPro" id="IPR036779">
    <property type="entry name" value="LysM_dom_sf"/>
</dbReference>
<dbReference type="SMART" id="SM00257">
    <property type="entry name" value="LysM"/>
    <property type="match status" value="1"/>
</dbReference>
<comment type="caution">
    <text evidence="4">The sequence shown here is derived from an EMBL/GenBank/DDBJ whole genome shotgun (WGS) entry which is preliminary data.</text>
</comment>
<dbReference type="PROSITE" id="PS51782">
    <property type="entry name" value="LYSM"/>
    <property type="match status" value="1"/>
</dbReference>
<accession>A0A9W9HEB8</accession>
<proteinExistence type="predicted"/>
<dbReference type="PANTHER" id="PTHR34997:SF1">
    <property type="entry name" value="PEPTIDOGLYCAN-BINDING LYSIN DOMAIN"/>
    <property type="match status" value="1"/>
</dbReference>
<protein>
    <submittedName>
        <fullName evidence="4">Uncharacterized protein</fullName>
    </submittedName>
</protein>
<dbReference type="OrthoDB" id="5985073at2759"/>
<sequence length="105" mass="11635">MVFVPCKQAAVLMFGVASLALSAAINHDAVQNRDGKVAEPVQFSPDCSLFYRIQIGDTCWDIITRNENTFTIKQLMCWNPDINPNCSNLIPGRDICVGVINPLYC</sequence>
<dbReference type="AlphaFoldDB" id="A0A9W9HEB8"/>
<dbReference type="CDD" id="cd00118">
    <property type="entry name" value="LysM"/>
    <property type="match status" value="1"/>
</dbReference>
<name>A0A9W9HEB8_9EURO</name>
<reference evidence="4" key="2">
    <citation type="journal article" date="2023" name="IMA Fungus">
        <title>Comparative genomic study of the Penicillium genus elucidates a diverse pangenome and 15 lateral gene transfer events.</title>
        <authorList>
            <person name="Petersen C."/>
            <person name="Sorensen T."/>
            <person name="Nielsen M.R."/>
            <person name="Sondergaard T.E."/>
            <person name="Sorensen J.L."/>
            <person name="Fitzpatrick D.A."/>
            <person name="Frisvad J.C."/>
            <person name="Nielsen K.L."/>
        </authorList>
    </citation>
    <scope>NUCLEOTIDE SEQUENCE</scope>
    <source>
        <strain evidence="4">IBT 21472</strain>
    </source>
</reference>
<dbReference type="Pfam" id="PF01476">
    <property type="entry name" value="LysM"/>
    <property type="match status" value="1"/>
</dbReference>
<dbReference type="EMBL" id="JAPZBO010000007">
    <property type="protein sequence ID" value="KAJ5311428.1"/>
    <property type="molecule type" value="Genomic_DNA"/>
</dbReference>
<dbReference type="PANTHER" id="PTHR34997">
    <property type="entry name" value="AM15"/>
    <property type="match status" value="1"/>
</dbReference>
<dbReference type="Gene3D" id="3.10.350.10">
    <property type="entry name" value="LysM domain"/>
    <property type="match status" value="1"/>
</dbReference>
<organism evidence="4 5">
    <name type="scientific">Penicillium atrosanguineum</name>
    <dbReference type="NCBI Taxonomy" id="1132637"/>
    <lineage>
        <taxon>Eukaryota</taxon>
        <taxon>Fungi</taxon>
        <taxon>Dikarya</taxon>
        <taxon>Ascomycota</taxon>
        <taxon>Pezizomycotina</taxon>
        <taxon>Eurotiomycetes</taxon>
        <taxon>Eurotiomycetidae</taxon>
        <taxon>Eurotiales</taxon>
        <taxon>Aspergillaceae</taxon>
        <taxon>Penicillium</taxon>
    </lineage>
</organism>
<feature type="signal peptide" evidence="3">
    <location>
        <begin position="1"/>
        <end position="24"/>
    </location>
</feature>
<keyword evidence="3" id="KW-0732">Signal</keyword>
<evidence type="ECO:0000256" key="2">
    <source>
        <dbReference type="ARBA" id="ARBA00023026"/>
    </source>
</evidence>
<keyword evidence="1" id="KW-0147">Chitin-binding</keyword>
<dbReference type="SUPFAM" id="SSF54106">
    <property type="entry name" value="LysM domain"/>
    <property type="match status" value="1"/>
</dbReference>
<dbReference type="InterPro" id="IPR052210">
    <property type="entry name" value="LysM1-like"/>
</dbReference>
<evidence type="ECO:0000313" key="5">
    <source>
        <dbReference type="Proteomes" id="UP001147746"/>
    </source>
</evidence>
<evidence type="ECO:0000256" key="1">
    <source>
        <dbReference type="ARBA" id="ARBA00022669"/>
    </source>
</evidence>
<dbReference type="Proteomes" id="UP001147746">
    <property type="component" value="Unassembled WGS sequence"/>
</dbReference>
<dbReference type="GO" id="GO:0008061">
    <property type="term" value="F:chitin binding"/>
    <property type="evidence" value="ECO:0007669"/>
    <property type="project" value="UniProtKB-KW"/>
</dbReference>
<gene>
    <name evidence="4" type="ORF">N7476_007288</name>
</gene>
<reference evidence="4" key="1">
    <citation type="submission" date="2022-12" db="EMBL/GenBank/DDBJ databases">
        <authorList>
            <person name="Petersen C."/>
        </authorList>
    </citation>
    <scope>NUCLEOTIDE SEQUENCE</scope>
    <source>
        <strain evidence="4">IBT 21472</strain>
    </source>
</reference>
<keyword evidence="2" id="KW-0843">Virulence</keyword>
<evidence type="ECO:0000313" key="4">
    <source>
        <dbReference type="EMBL" id="KAJ5311428.1"/>
    </source>
</evidence>
<dbReference type="InterPro" id="IPR018392">
    <property type="entry name" value="LysM"/>
</dbReference>
<keyword evidence="5" id="KW-1185">Reference proteome</keyword>